<gene>
    <name evidence="3" type="ORF">H9894_00705</name>
</gene>
<dbReference type="Proteomes" id="UP000886752">
    <property type="component" value="Unassembled WGS sequence"/>
</dbReference>
<dbReference type="PANTHER" id="PTHR39201">
    <property type="entry name" value="EXPORTED PROTEIN-RELATED"/>
    <property type="match status" value="1"/>
</dbReference>
<dbReference type="EMBL" id="DXHV01000008">
    <property type="protein sequence ID" value="HIV99704.1"/>
    <property type="molecule type" value="Genomic_DNA"/>
</dbReference>
<evidence type="ECO:0000313" key="4">
    <source>
        <dbReference type="Proteomes" id="UP000886752"/>
    </source>
</evidence>
<dbReference type="PROSITE" id="PS00201">
    <property type="entry name" value="FLAVODOXIN"/>
    <property type="match status" value="1"/>
</dbReference>
<accession>A0A9D1TNI3</accession>
<dbReference type="InterPro" id="IPR001226">
    <property type="entry name" value="Flavodoxin_CS"/>
</dbReference>
<organism evidence="3 4">
    <name type="scientific">Candidatus Desulfovibrio intestinipullorum</name>
    <dbReference type="NCBI Taxonomy" id="2838536"/>
    <lineage>
        <taxon>Bacteria</taxon>
        <taxon>Pseudomonadati</taxon>
        <taxon>Thermodesulfobacteriota</taxon>
        <taxon>Desulfovibrionia</taxon>
        <taxon>Desulfovibrionales</taxon>
        <taxon>Desulfovibrionaceae</taxon>
        <taxon>Desulfovibrio</taxon>
    </lineage>
</organism>
<evidence type="ECO:0000259" key="2">
    <source>
        <dbReference type="Pfam" id="PF12682"/>
    </source>
</evidence>
<evidence type="ECO:0000256" key="1">
    <source>
        <dbReference type="ARBA" id="ARBA00001917"/>
    </source>
</evidence>
<comment type="cofactor">
    <cofactor evidence="1">
        <name>FMN</name>
        <dbReference type="ChEBI" id="CHEBI:58210"/>
    </cofactor>
</comment>
<dbReference type="Gene3D" id="3.40.50.360">
    <property type="match status" value="1"/>
</dbReference>
<feature type="domain" description="Flavodoxin-like" evidence="2">
    <location>
        <begin position="21"/>
        <end position="169"/>
    </location>
</feature>
<protein>
    <submittedName>
        <fullName evidence="3">NAD(P)H-dependent oxidoreductase</fullName>
    </submittedName>
</protein>
<dbReference type="InterPro" id="IPR008254">
    <property type="entry name" value="Flavodoxin/NO_synth"/>
</dbReference>
<proteinExistence type="predicted"/>
<dbReference type="PANTHER" id="PTHR39201:SF1">
    <property type="entry name" value="FLAVODOXIN-LIKE DOMAIN-CONTAINING PROTEIN"/>
    <property type="match status" value="1"/>
</dbReference>
<dbReference type="AlphaFoldDB" id="A0A9D1TNI3"/>
<dbReference type="GO" id="GO:0009055">
    <property type="term" value="F:electron transfer activity"/>
    <property type="evidence" value="ECO:0007669"/>
    <property type="project" value="InterPro"/>
</dbReference>
<comment type="caution">
    <text evidence="3">The sequence shown here is derived from an EMBL/GenBank/DDBJ whole genome shotgun (WGS) entry which is preliminary data.</text>
</comment>
<name>A0A9D1TNI3_9BACT</name>
<reference evidence="3" key="2">
    <citation type="submission" date="2021-04" db="EMBL/GenBank/DDBJ databases">
        <authorList>
            <person name="Gilroy R."/>
        </authorList>
    </citation>
    <scope>NUCLEOTIDE SEQUENCE</scope>
    <source>
        <strain evidence="3">ChiHecec2B26-446</strain>
    </source>
</reference>
<dbReference type="InterPro" id="IPR029039">
    <property type="entry name" value="Flavoprotein-like_sf"/>
</dbReference>
<evidence type="ECO:0000313" key="3">
    <source>
        <dbReference type="EMBL" id="HIV99704.1"/>
    </source>
</evidence>
<dbReference type="SUPFAM" id="SSF52218">
    <property type="entry name" value="Flavoproteins"/>
    <property type="match status" value="1"/>
</dbReference>
<dbReference type="Pfam" id="PF12682">
    <property type="entry name" value="Flavodoxin_4"/>
    <property type="match status" value="1"/>
</dbReference>
<dbReference type="GO" id="GO:0010181">
    <property type="term" value="F:FMN binding"/>
    <property type="evidence" value="ECO:0007669"/>
    <property type="project" value="InterPro"/>
</dbReference>
<sequence length="175" mass="19410">MGGLPLLSPAGEVLAADRDSTLVVYFSRSGNTRKVAQLIHSQVGGDLVELKTLQPYPEDYDACVDQAKKEQEQQARPELATQIADMDRYRTIFVGYPNWWGTMPMALFTFFEKYDFSGKTIAPFCTHGGSRMGRSEDDIRRLCPKARVLRGLAVRGRSAASAGKDVEAWLGSIVF</sequence>
<reference evidence="3" key="1">
    <citation type="journal article" date="2021" name="PeerJ">
        <title>Extensive microbial diversity within the chicken gut microbiome revealed by metagenomics and culture.</title>
        <authorList>
            <person name="Gilroy R."/>
            <person name="Ravi A."/>
            <person name="Getino M."/>
            <person name="Pursley I."/>
            <person name="Horton D.L."/>
            <person name="Alikhan N.F."/>
            <person name="Baker D."/>
            <person name="Gharbi K."/>
            <person name="Hall N."/>
            <person name="Watson M."/>
            <person name="Adriaenssens E.M."/>
            <person name="Foster-Nyarko E."/>
            <person name="Jarju S."/>
            <person name="Secka A."/>
            <person name="Antonio M."/>
            <person name="Oren A."/>
            <person name="Chaudhuri R.R."/>
            <person name="La Ragione R."/>
            <person name="Hildebrand F."/>
            <person name="Pallen M.J."/>
        </authorList>
    </citation>
    <scope>NUCLEOTIDE SEQUENCE</scope>
    <source>
        <strain evidence="3">ChiHecec2B26-446</strain>
    </source>
</reference>